<evidence type="ECO:0000313" key="2">
    <source>
        <dbReference type="EMBL" id="QHU29654.1"/>
    </source>
</evidence>
<proteinExistence type="predicted"/>
<sequence>MIIQFLDFYLIMLKIIGVLICLKFLFDIDLMEDVFINIRQYQMIKLFIDLLFLHSVLNII</sequence>
<feature type="transmembrane region" description="Helical" evidence="1">
    <location>
        <begin position="6"/>
        <end position="26"/>
    </location>
</feature>
<keyword evidence="1" id="KW-0472">Membrane</keyword>
<dbReference type="AlphaFoldDB" id="A0A6C0LJB9"/>
<keyword evidence="1" id="KW-1133">Transmembrane helix</keyword>
<evidence type="ECO:0000256" key="1">
    <source>
        <dbReference type="SAM" id="Phobius"/>
    </source>
</evidence>
<reference evidence="2" key="1">
    <citation type="journal article" date="2020" name="Nature">
        <title>Giant virus diversity and host interactions through global metagenomics.</title>
        <authorList>
            <person name="Schulz F."/>
            <person name="Roux S."/>
            <person name="Paez-Espino D."/>
            <person name="Jungbluth S."/>
            <person name="Walsh D.A."/>
            <person name="Denef V.J."/>
            <person name="McMahon K.D."/>
            <person name="Konstantinidis K.T."/>
            <person name="Eloe-Fadrosh E.A."/>
            <person name="Kyrpides N.C."/>
            <person name="Woyke T."/>
        </authorList>
    </citation>
    <scope>NUCLEOTIDE SEQUENCE</scope>
    <source>
        <strain evidence="2">GVMAG-M-3300027804-48</strain>
    </source>
</reference>
<organism evidence="2">
    <name type="scientific">viral metagenome</name>
    <dbReference type="NCBI Taxonomy" id="1070528"/>
    <lineage>
        <taxon>unclassified sequences</taxon>
        <taxon>metagenomes</taxon>
        <taxon>organismal metagenomes</taxon>
    </lineage>
</organism>
<protein>
    <submittedName>
        <fullName evidence="2">Uncharacterized protein</fullName>
    </submittedName>
</protein>
<dbReference type="EMBL" id="MN740492">
    <property type="protein sequence ID" value="QHU29654.1"/>
    <property type="molecule type" value="Genomic_DNA"/>
</dbReference>
<accession>A0A6C0LJB9</accession>
<name>A0A6C0LJB9_9ZZZZ</name>
<keyword evidence="1" id="KW-0812">Transmembrane</keyword>